<comment type="caution">
    <text evidence="2">The sequence shown here is derived from an EMBL/GenBank/DDBJ whole genome shotgun (WGS) entry which is preliminary data.</text>
</comment>
<dbReference type="Gene3D" id="3.40.630.30">
    <property type="match status" value="1"/>
</dbReference>
<dbReference type="InterPro" id="IPR016181">
    <property type="entry name" value="Acyl_CoA_acyltransferase"/>
</dbReference>
<name>A0A3D5Q9P2_FLESI</name>
<evidence type="ECO:0000313" key="3">
    <source>
        <dbReference type="Proteomes" id="UP000262325"/>
    </source>
</evidence>
<sequence>MQCEKLEFEHKNILYERLKKVDTPIAEYSFANLFLFRRIHDYEVIMDKEVFIKGKSVDGYTFLMPTTNISQIDMEYLRSISREVDFIFPIDEQWLQYFGDNIIYSNFEGETDYIYTVDKISTYKGRKLHKKRNLLKQFLRDYSFECHPLTDKNVHDAFEILDVWQNEIDLSPEETDFYACQEALNMHDELVLCGLIYYVEGEPAGFIMGEELNTETFVIHFAKGKKNIKGIYQFIYNDFAKRLPKKYNYLNFEQDLGKTALRIAKSSYVPDIMYKKFRVKML</sequence>
<protein>
    <recommendedName>
        <fullName evidence="1">Phosphatidylglycerol lysyltransferase C-terminal domain-containing protein</fullName>
    </recommendedName>
</protein>
<dbReference type="PANTHER" id="PTHR41373">
    <property type="entry name" value="DUF2156 DOMAIN-CONTAINING PROTEIN"/>
    <property type="match status" value="1"/>
</dbReference>
<gene>
    <name evidence="2" type="ORF">DHM44_02090</name>
</gene>
<organism evidence="2 3">
    <name type="scientific">Flexistipes sinusarabici</name>
    <dbReference type="NCBI Taxonomy" id="2352"/>
    <lineage>
        <taxon>Bacteria</taxon>
        <taxon>Pseudomonadati</taxon>
        <taxon>Deferribacterota</taxon>
        <taxon>Deferribacteres</taxon>
        <taxon>Deferribacterales</taxon>
        <taxon>Flexistipitaceae</taxon>
        <taxon>Flexistipes</taxon>
    </lineage>
</organism>
<dbReference type="InterPro" id="IPR024320">
    <property type="entry name" value="LPG_synthase_C"/>
</dbReference>
<dbReference type="Pfam" id="PF09924">
    <property type="entry name" value="LPG_synthase_C"/>
    <property type="match status" value="1"/>
</dbReference>
<dbReference type="AlphaFoldDB" id="A0A3D5Q9P2"/>
<accession>A0A3D5Q9P2</accession>
<dbReference type="PIRSF" id="PIRSF018688">
    <property type="entry name" value="UCP018688"/>
    <property type="match status" value="1"/>
</dbReference>
<evidence type="ECO:0000259" key="1">
    <source>
        <dbReference type="Pfam" id="PF09924"/>
    </source>
</evidence>
<dbReference type="Proteomes" id="UP000262325">
    <property type="component" value="Unassembled WGS sequence"/>
</dbReference>
<dbReference type="InterPro" id="IPR016732">
    <property type="entry name" value="UCP018688"/>
</dbReference>
<proteinExistence type="predicted"/>
<dbReference type="EMBL" id="DPPF01000043">
    <property type="protein sequence ID" value="HCW92453.1"/>
    <property type="molecule type" value="Genomic_DNA"/>
</dbReference>
<dbReference type="SUPFAM" id="SSF55729">
    <property type="entry name" value="Acyl-CoA N-acyltransferases (Nat)"/>
    <property type="match status" value="2"/>
</dbReference>
<reference evidence="2 3" key="1">
    <citation type="journal article" date="2018" name="Nat. Biotechnol.">
        <title>A standardized bacterial taxonomy based on genome phylogeny substantially revises the tree of life.</title>
        <authorList>
            <person name="Parks D.H."/>
            <person name="Chuvochina M."/>
            <person name="Waite D.W."/>
            <person name="Rinke C."/>
            <person name="Skarshewski A."/>
            <person name="Chaumeil P.A."/>
            <person name="Hugenholtz P."/>
        </authorList>
    </citation>
    <scope>NUCLEOTIDE SEQUENCE [LARGE SCALE GENOMIC DNA]</scope>
    <source>
        <strain evidence="2">UBA8672</strain>
    </source>
</reference>
<feature type="domain" description="Phosphatidylglycerol lysyltransferase C-terminal" evidence="1">
    <location>
        <begin position="26"/>
        <end position="279"/>
    </location>
</feature>
<evidence type="ECO:0000313" key="2">
    <source>
        <dbReference type="EMBL" id="HCW92453.1"/>
    </source>
</evidence>
<dbReference type="PANTHER" id="PTHR41373:SF1">
    <property type="entry name" value="PHOSPHATIDYLGLYCEROL LYSYLTRANSFERASE C-TERMINAL DOMAIN-CONTAINING PROTEIN"/>
    <property type="match status" value="1"/>
</dbReference>